<dbReference type="InterPro" id="IPR010359">
    <property type="entry name" value="IrrE_HExxH"/>
</dbReference>
<evidence type="ECO:0000313" key="3">
    <source>
        <dbReference type="Proteomes" id="UP000184529"/>
    </source>
</evidence>
<dbReference type="STRING" id="1121432.SAMN02745219_01353"/>
<dbReference type="EMBL" id="FQZM01000014">
    <property type="protein sequence ID" value="SHI91265.1"/>
    <property type="molecule type" value="Genomic_DNA"/>
</dbReference>
<sequence>MMFDRILKTVKSLIEKHGLLHPREMAERCGLLVLEIPYRRLHGISFFFAGLRVIAVDSSLPPYRKNGTLFHEITHQILHPGMTRFFIETIPTKRPARYELEADLGGLIYALMWDKQGFEDSGYNVYRFAELYGFCRAAADLVISNLETRGSELLRIMGYEVPNPEDWVP</sequence>
<protein>
    <recommendedName>
        <fullName evidence="1">IrrE N-terminal-like domain-containing protein</fullName>
    </recommendedName>
</protein>
<evidence type="ECO:0000313" key="2">
    <source>
        <dbReference type="EMBL" id="SHI91265.1"/>
    </source>
</evidence>
<dbReference type="Pfam" id="PF06114">
    <property type="entry name" value="Peptidase_M78"/>
    <property type="match status" value="1"/>
</dbReference>
<proteinExistence type="predicted"/>
<dbReference type="Gene3D" id="1.10.10.2910">
    <property type="match status" value="1"/>
</dbReference>
<gene>
    <name evidence="2" type="ORF">SAMN02745219_01353</name>
</gene>
<dbReference type="AlphaFoldDB" id="A0A1M6F0S4"/>
<reference evidence="3" key="1">
    <citation type="submission" date="2016-11" db="EMBL/GenBank/DDBJ databases">
        <authorList>
            <person name="Varghese N."/>
            <person name="Submissions S."/>
        </authorList>
    </citation>
    <scope>NUCLEOTIDE SEQUENCE [LARGE SCALE GENOMIC DNA]</scope>
    <source>
        <strain evidence="3">DSM 16057</strain>
    </source>
</reference>
<organism evidence="2 3">
    <name type="scientific">Desulfofundulus thermosubterraneus DSM 16057</name>
    <dbReference type="NCBI Taxonomy" id="1121432"/>
    <lineage>
        <taxon>Bacteria</taxon>
        <taxon>Bacillati</taxon>
        <taxon>Bacillota</taxon>
        <taxon>Clostridia</taxon>
        <taxon>Eubacteriales</taxon>
        <taxon>Peptococcaceae</taxon>
        <taxon>Desulfofundulus</taxon>
    </lineage>
</organism>
<accession>A0A1M6F0S4</accession>
<dbReference type="Proteomes" id="UP000184529">
    <property type="component" value="Unassembled WGS sequence"/>
</dbReference>
<evidence type="ECO:0000259" key="1">
    <source>
        <dbReference type="Pfam" id="PF06114"/>
    </source>
</evidence>
<name>A0A1M6F0S4_9FIRM</name>
<feature type="domain" description="IrrE N-terminal-like" evidence="1">
    <location>
        <begin position="32"/>
        <end position="118"/>
    </location>
</feature>
<dbReference type="OrthoDB" id="9816277at2"/>
<keyword evidence="3" id="KW-1185">Reference proteome</keyword>
<dbReference type="RefSeq" id="WP_072868251.1">
    <property type="nucleotide sequence ID" value="NZ_FQZM01000014.1"/>
</dbReference>